<dbReference type="InterPro" id="IPR011990">
    <property type="entry name" value="TPR-like_helical_dom_sf"/>
</dbReference>
<protein>
    <recommendedName>
        <fullName evidence="3">TPR-like protein</fullName>
    </recommendedName>
</protein>
<dbReference type="Gene3D" id="1.25.40.10">
    <property type="entry name" value="Tetratricopeptide repeat domain"/>
    <property type="match status" value="2"/>
</dbReference>
<sequence length="358" mass="40265">MADSDEEIERAPTPDAAFYERTLNPELLVFYDSYESSSQTQHQKPHIPVKKVSVHQEISRNCQAHLDFQCAPGATDSIEKEPVGNKMHHYQRTLHLKNKIMGLVSATNLGIVLLSQEEYRAAEILFSRSLNGWLQTHGANDLSVIAARSNIGIALHFQGKLDEAEHSHRYVYKKRHQILGPHHHETVKSQANPAITLNEQGHHKQAEALYRQALAIFQEKLGVSHPDTLKTHTNLATALHDQGKFDEAEVVVAIALPLLREKFGVMHPEALEALEFRAILLQHLGKFSKALGIAKELCEARKKKLGYDHDNTQRSLRHVRDLEEDVEEAYVMRSSPLAVSAACLFLSPSLWPPNPPVL</sequence>
<organism evidence="1 2">
    <name type="scientific">Alternaria alternata</name>
    <name type="common">Alternaria rot fungus</name>
    <name type="synonym">Torula alternata</name>
    <dbReference type="NCBI Taxonomy" id="5599"/>
    <lineage>
        <taxon>Eukaryota</taxon>
        <taxon>Fungi</taxon>
        <taxon>Dikarya</taxon>
        <taxon>Ascomycota</taxon>
        <taxon>Pezizomycotina</taxon>
        <taxon>Dothideomycetes</taxon>
        <taxon>Pleosporomycetidae</taxon>
        <taxon>Pleosporales</taxon>
        <taxon>Pleosporineae</taxon>
        <taxon>Pleosporaceae</taxon>
        <taxon>Alternaria</taxon>
        <taxon>Alternaria sect. Alternaria</taxon>
        <taxon>Alternaria alternata complex</taxon>
    </lineage>
</organism>
<proteinExistence type="predicted"/>
<reference evidence="2" key="1">
    <citation type="journal article" date="2019" name="bioRxiv">
        <title>Genomics, evolutionary history and diagnostics of the Alternaria alternata species group including apple and Asian pear pathotypes.</title>
        <authorList>
            <person name="Armitage A.D."/>
            <person name="Cockerton H.M."/>
            <person name="Sreenivasaprasad S."/>
            <person name="Woodhall J.W."/>
            <person name="Lane C.R."/>
            <person name="Harrison R.J."/>
            <person name="Clarkson J.P."/>
        </authorList>
    </citation>
    <scope>NUCLEOTIDE SEQUENCE [LARGE SCALE GENOMIC DNA]</scope>
    <source>
        <strain evidence="2">FERA 1177</strain>
    </source>
</reference>
<dbReference type="AlphaFoldDB" id="A0A4Q4MRF5"/>
<dbReference type="PANTHER" id="PTHR46082">
    <property type="entry name" value="ATP/GTP-BINDING PROTEIN-RELATED"/>
    <property type="match status" value="1"/>
</dbReference>
<evidence type="ECO:0000313" key="1">
    <source>
        <dbReference type="EMBL" id="RYN57773.1"/>
    </source>
</evidence>
<accession>A0A4Q4MRF5</accession>
<dbReference type="SMART" id="SM00028">
    <property type="entry name" value="TPR"/>
    <property type="match status" value="4"/>
</dbReference>
<dbReference type="InterPro" id="IPR053137">
    <property type="entry name" value="NLR-like"/>
</dbReference>
<dbReference type="SUPFAM" id="SSF48452">
    <property type="entry name" value="TPR-like"/>
    <property type="match status" value="2"/>
</dbReference>
<dbReference type="VEuPathDB" id="FungiDB:CC77DRAFT_1011783"/>
<dbReference type="Proteomes" id="UP000291422">
    <property type="component" value="Unassembled WGS sequence"/>
</dbReference>
<dbReference type="PANTHER" id="PTHR46082:SF6">
    <property type="entry name" value="AAA+ ATPASE DOMAIN-CONTAINING PROTEIN-RELATED"/>
    <property type="match status" value="1"/>
</dbReference>
<evidence type="ECO:0008006" key="3">
    <source>
        <dbReference type="Google" id="ProtNLM"/>
    </source>
</evidence>
<dbReference type="Pfam" id="PF13374">
    <property type="entry name" value="TPR_10"/>
    <property type="match status" value="1"/>
</dbReference>
<gene>
    <name evidence="1" type="ORF">AA0117_g13192</name>
</gene>
<dbReference type="InterPro" id="IPR019734">
    <property type="entry name" value="TPR_rpt"/>
</dbReference>
<dbReference type="Pfam" id="PF13424">
    <property type="entry name" value="TPR_12"/>
    <property type="match status" value="2"/>
</dbReference>
<comment type="caution">
    <text evidence="1">The sequence shown here is derived from an EMBL/GenBank/DDBJ whole genome shotgun (WGS) entry which is preliminary data.</text>
</comment>
<evidence type="ECO:0000313" key="2">
    <source>
        <dbReference type="Proteomes" id="UP000291422"/>
    </source>
</evidence>
<dbReference type="EMBL" id="PDXD01000157">
    <property type="protein sequence ID" value="RYN57773.1"/>
    <property type="molecule type" value="Genomic_DNA"/>
</dbReference>
<name>A0A4Q4MRF5_ALTAL</name>